<organism evidence="1 2">
    <name type="scientific">Weissella viridescens</name>
    <name type="common">Lactobacillus viridescens</name>
    <dbReference type="NCBI Taxonomy" id="1629"/>
    <lineage>
        <taxon>Bacteria</taxon>
        <taxon>Bacillati</taxon>
        <taxon>Bacillota</taxon>
        <taxon>Bacilli</taxon>
        <taxon>Lactobacillales</taxon>
        <taxon>Lactobacillaceae</taxon>
        <taxon>Weissella</taxon>
    </lineage>
</organism>
<gene>
    <name evidence="1" type="ORF">D3P96_00455</name>
</gene>
<protein>
    <submittedName>
        <fullName evidence="1">Uncharacterized protein</fullName>
    </submittedName>
</protein>
<proteinExistence type="predicted"/>
<dbReference type="RefSeq" id="WP_124942471.1">
    <property type="nucleotide sequence ID" value="NZ_RHGY01000001.1"/>
</dbReference>
<evidence type="ECO:0000313" key="2">
    <source>
        <dbReference type="Proteomes" id="UP000275836"/>
    </source>
</evidence>
<name>A0A3P2RD29_WEIVI</name>
<reference evidence="1 2" key="1">
    <citation type="submission" date="2018-10" db="EMBL/GenBank/DDBJ databases">
        <title>Draft genome sequence of Weissella viridescens UCO-SMC3.</title>
        <authorList>
            <person name="Garcia-Cancino A."/>
            <person name="Espinoza-Monje M."/>
            <person name="Albarracin L."/>
            <person name="Garcia-Castillo V."/>
            <person name="Campos-Martin J."/>
            <person name="Nakano Y."/>
            <person name="Guitierrez-Zamorano C."/>
            <person name="Ikeda-Ohtsubo W."/>
            <person name="Morita H."/>
            <person name="Kitazawa H."/>
            <person name="Villena J."/>
        </authorList>
    </citation>
    <scope>NUCLEOTIDE SEQUENCE [LARGE SCALE GENOMIC DNA]</scope>
    <source>
        <strain evidence="1 2">UCO-SMC3</strain>
    </source>
</reference>
<dbReference type="Proteomes" id="UP000275836">
    <property type="component" value="Unassembled WGS sequence"/>
</dbReference>
<sequence>MEHKLNVFDEKIERQVDNIFEVINNLVDLTNCSNLWFFGNEYDGLSSVNFWYVGADKRLNEFAEYHSENQGIGEKLTADMLEIDQLLIGQGDRPFRQILINYTVNDDGGIPKISLDYYDWPEIGFPLFAADNYYKSVTVGEKYVKQSDRRVVHEMLAYVNAQENNS</sequence>
<comment type="caution">
    <text evidence="1">The sequence shown here is derived from an EMBL/GenBank/DDBJ whole genome shotgun (WGS) entry which is preliminary data.</text>
</comment>
<accession>A0A3P2RD29</accession>
<dbReference type="AlphaFoldDB" id="A0A3P2RD29"/>
<dbReference type="EMBL" id="RHGY01000001">
    <property type="protein sequence ID" value="RRG18494.1"/>
    <property type="molecule type" value="Genomic_DNA"/>
</dbReference>
<evidence type="ECO:0000313" key="1">
    <source>
        <dbReference type="EMBL" id="RRG18494.1"/>
    </source>
</evidence>